<dbReference type="InterPro" id="IPR025322">
    <property type="entry name" value="PADRE_dom"/>
</dbReference>
<comment type="caution">
    <text evidence="2">The sequence shown here is derived from an EMBL/GenBank/DDBJ whole genome shotgun (WGS) entry which is preliminary data.</text>
</comment>
<sequence length="249" mass="27825">MPGQLVASRSYCSNGVWSHSTCIPNATNSVFDVSSFIRMRLIHYTDSILSTHFAFTQKTSLGESIPELESECVTISDGILSSHQREKHQKEAMGNCLVLEEKVIKVMKTDGKILEYNQPIRVQDVLAEFSGHAISDSLPEIRHLRPDFKLVGGNLYFLVPVPLPPQKVQKKKVRFSDEEAGAGAKERGSVVRIKLVISKQELEELLQKQGVSVKDMVSRIQSKQSADDFQSGDNTKAWKPELESIPEID</sequence>
<name>A0AAP0M4P5_9ROSI</name>
<dbReference type="PANTHER" id="PTHR33148">
    <property type="entry name" value="PLASTID MOVEMENT IMPAIRED PROTEIN-RELATED"/>
    <property type="match status" value="1"/>
</dbReference>
<accession>A0AAP0M4P5</accession>
<proteinExistence type="predicted"/>
<organism evidence="2 3">
    <name type="scientific">Citrus x changshan-huyou</name>
    <dbReference type="NCBI Taxonomy" id="2935761"/>
    <lineage>
        <taxon>Eukaryota</taxon>
        <taxon>Viridiplantae</taxon>
        <taxon>Streptophyta</taxon>
        <taxon>Embryophyta</taxon>
        <taxon>Tracheophyta</taxon>
        <taxon>Spermatophyta</taxon>
        <taxon>Magnoliopsida</taxon>
        <taxon>eudicotyledons</taxon>
        <taxon>Gunneridae</taxon>
        <taxon>Pentapetalae</taxon>
        <taxon>rosids</taxon>
        <taxon>malvids</taxon>
        <taxon>Sapindales</taxon>
        <taxon>Rutaceae</taxon>
        <taxon>Aurantioideae</taxon>
        <taxon>Citrus</taxon>
    </lineage>
</organism>
<dbReference type="AlphaFoldDB" id="A0AAP0M4P5"/>
<reference evidence="2 3" key="1">
    <citation type="submission" date="2024-05" db="EMBL/GenBank/DDBJ databases">
        <title>Haplotype-resolved chromosome-level genome assembly of Huyou (Citrus changshanensis).</title>
        <authorList>
            <person name="Miao C."/>
            <person name="Chen W."/>
            <person name="Wu Y."/>
            <person name="Wang L."/>
            <person name="Zhao S."/>
            <person name="Grierson D."/>
            <person name="Xu C."/>
            <person name="Chen K."/>
        </authorList>
    </citation>
    <scope>NUCLEOTIDE SEQUENCE [LARGE SCALE GENOMIC DNA]</scope>
    <source>
        <strain evidence="2">01-14</strain>
        <tissue evidence="2">Leaf</tissue>
    </source>
</reference>
<evidence type="ECO:0000256" key="1">
    <source>
        <dbReference type="SAM" id="MobiDB-lite"/>
    </source>
</evidence>
<protein>
    <submittedName>
        <fullName evidence="2">Uncharacterized protein</fullName>
    </submittedName>
</protein>
<dbReference type="PANTHER" id="PTHR33148:SF46">
    <property type="entry name" value="EMB|CAB85509.1"/>
    <property type="match status" value="1"/>
</dbReference>
<keyword evidence="3" id="KW-1185">Reference proteome</keyword>
<dbReference type="EMBL" id="JBCGBO010000006">
    <property type="protein sequence ID" value="KAK9194135.1"/>
    <property type="molecule type" value="Genomic_DNA"/>
</dbReference>
<feature type="compositionally biased region" description="Polar residues" evidence="1">
    <location>
        <begin position="222"/>
        <end position="234"/>
    </location>
</feature>
<evidence type="ECO:0000313" key="3">
    <source>
        <dbReference type="Proteomes" id="UP001428341"/>
    </source>
</evidence>
<evidence type="ECO:0000313" key="2">
    <source>
        <dbReference type="EMBL" id="KAK9194135.1"/>
    </source>
</evidence>
<gene>
    <name evidence="2" type="ORF">WN944_004837</name>
</gene>
<feature type="region of interest" description="Disordered" evidence="1">
    <location>
        <begin position="222"/>
        <end position="249"/>
    </location>
</feature>
<dbReference type="Proteomes" id="UP001428341">
    <property type="component" value="Unassembled WGS sequence"/>
</dbReference>
<dbReference type="Pfam" id="PF14009">
    <property type="entry name" value="PADRE"/>
    <property type="match status" value="1"/>
</dbReference>